<dbReference type="EMBL" id="SNTY01000076">
    <property type="protein sequence ID" value="TEU23893.1"/>
    <property type="molecule type" value="Genomic_DNA"/>
</dbReference>
<keyword evidence="1" id="KW-0472">Membrane</keyword>
<feature type="transmembrane region" description="Helical" evidence="1">
    <location>
        <begin position="6"/>
        <end position="25"/>
    </location>
</feature>
<keyword evidence="3" id="KW-1185">Reference proteome</keyword>
<proteinExistence type="predicted"/>
<evidence type="ECO:0000256" key="1">
    <source>
        <dbReference type="SAM" id="Phobius"/>
    </source>
</evidence>
<evidence type="ECO:0000313" key="2">
    <source>
        <dbReference type="EMBL" id="TEU23893.1"/>
    </source>
</evidence>
<protein>
    <submittedName>
        <fullName evidence="2">Uncharacterized protein</fullName>
    </submittedName>
</protein>
<accession>A0A4Y7X9Z4</accession>
<gene>
    <name evidence="2" type="ORF">E2B99_13250</name>
</gene>
<evidence type="ECO:0000313" key="3">
    <source>
        <dbReference type="Proteomes" id="UP000297834"/>
    </source>
</evidence>
<dbReference type="RefSeq" id="WP_134245627.1">
    <property type="nucleotide sequence ID" value="NZ_SNTY01000076.1"/>
</dbReference>
<dbReference type="AlphaFoldDB" id="A0A4Y7X9Z4"/>
<keyword evidence="1" id="KW-0812">Transmembrane</keyword>
<dbReference type="Proteomes" id="UP000297834">
    <property type="component" value="Unassembled WGS sequence"/>
</dbReference>
<reference evidence="2 3" key="1">
    <citation type="submission" date="2019-03" db="EMBL/GenBank/DDBJ databases">
        <title>Alkanindiges illinoisensis: a potential pathogenic isolated from ascites of a gastric cancer patient with abdominal metastasis.</title>
        <authorList>
            <person name="Hu X."/>
            <person name="Yang B."/>
            <person name="Yan X."/>
            <person name="Lin L."/>
            <person name="Zhao H."/>
            <person name="Zhou F."/>
            <person name="Su B."/>
            <person name="Chen J."/>
            <person name="Rui Y."/>
            <person name="Wang Q."/>
            <person name="Zheng L."/>
        </authorList>
    </citation>
    <scope>NUCLEOTIDE SEQUENCE [LARGE SCALE GENOMIC DNA]</scope>
    <source>
        <strain evidence="2 3">NFYY 23406</strain>
    </source>
</reference>
<organism evidence="2 3">
    <name type="scientific">Alkanindiges illinoisensis</name>
    <dbReference type="NCBI Taxonomy" id="197183"/>
    <lineage>
        <taxon>Bacteria</taxon>
        <taxon>Pseudomonadati</taxon>
        <taxon>Pseudomonadota</taxon>
        <taxon>Gammaproteobacteria</taxon>
        <taxon>Moraxellales</taxon>
        <taxon>Moraxellaceae</taxon>
        <taxon>Alkanindiges</taxon>
    </lineage>
</organism>
<sequence length="175" mass="20594">MTEYSLKTFLVLVLLIFIGIMIYSLKYVMIYLLGLICPSYKITISPEKTIAVNNKTGDSIRVKNLFFTHQVESSANTFHEVIIEADLETTPEHVLEQEFHQQYRDVRKYRFDHTYGRADEFRRVILQVNVFKKLKSSFIPIIFGNHTVYFKEFDSDQLQEVRKSIKKVMINAKLS</sequence>
<name>A0A4Y7X9Z4_9GAMM</name>
<comment type="caution">
    <text evidence="2">The sequence shown here is derived from an EMBL/GenBank/DDBJ whole genome shotgun (WGS) entry which is preliminary data.</text>
</comment>
<keyword evidence="1" id="KW-1133">Transmembrane helix</keyword>